<organism evidence="2 3">
    <name type="scientific">Cirrhinus molitorella</name>
    <name type="common">mud carp</name>
    <dbReference type="NCBI Taxonomy" id="172907"/>
    <lineage>
        <taxon>Eukaryota</taxon>
        <taxon>Metazoa</taxon>
        <taxon>Chordata</taxon>
        <taxon>Craniata</taxon>
        <taxon>Vertebrata</taxon>
        <taxon>Euteleostomi</taxon>
        <taxon>Actinopterygii</taxon>
        <taxon>Neopterygii</taxon>
        <taxon>Teleostei</taxon>
        <taxon>Ostariophysi</taxon>
        <taxon>Cypriniformes</taxon>
        <taxon>Cyprinidae</taxon>
        <taxon>Labeoninae</taxon>
        <taxon>Labeonini</taxon>
        <taxon>Cirrhinus</taxon>
    </lineage>
</organism>
<sequence length="80" mass="8629">MRIERKLTDGYGQASVNRKLGPFSLGPSLGPLKGVWAKDFVLRCRLMHIDDTSPVSAAARDGPPEAERSACSMRSVSLGL</sequence>
<accession>A0ABR3LVE0</accession>
<protein>
    <submittedName>
        <fullName evidence="2">Uncharacterized protein</fullName>
    </submittedName>
</protein>
<name>A0ABR3LVE0_9TELE</name>
<comment type="caution">
    <text evidence="2">The sequence shown here is derived from an EMBL/GenBank/DDBJ whole genome shotgun (WGS) entry which is preliminary data.</text>
</comment>
<evidence type="ECO:0000256" key="1">
    <source>
        <dbReference type="SAM" id="MobiDB-lite"/>
    </source>
</evidence>
<dbReference type="Proteomes" id="UP001558613">
    <property type="component" value="Unassembled WGS sequence"/>
</dbReference>
<evidence type="ECO:0000313" key="2">
    <source>
        <dbReference type="EMBL" id="KAL1255986.1"/>
    </source>
</evidence>
<evidence type="ECO:0000313" key="3">
    <source>
        <dbReference type="Proteomes" id="UP001558613"/>
    </source>
</evidence>
<gene>
    <name evidence="2" type="ORF">QQF64_014047</name>
</gene>
<proteinExistence type="predicted"/>
<dbReference type="EMBL" id="JAYMGO010000019">
    <property type="protein sequence ID" value="KAL1255986.1"/>
    <property type="molecule type" value="Genomic_DNA"/>
</dbReference>
<reference evidence="2 3" key="1">
    <citation type="submission" date="2023-09" db="EMBL/GenBank/DDBJ databases">
        <authorList>
            <person name="Wang M."/>
        </authorList>
    </citation>
    <scope>NUCLEOTIDE SEQUENCE [LARGE SCALE GENOMIC DNA]</scope>
    <source>
        <strain evidence="2">GT-2023</strain>
        <tissue evidence="2">Liver</tissue>
    </source>
</reference>
<keyword evidence="3" id="KW-1185">Reference proteome</keyword>
<feature type="region of interest" description="Disordered" evidence="1">
    <location>
        <begin position="54"/>
        <end position="80"/>
    </location>
</feature>